<keyword evidence="1" id="KW-1133">Transmembrane helix</keyword>
<gene>
    <name evidence="2" type="ORF">KIV10_01340</name>
</gene>
<sequence>MLRKYSNFRSFSDNIKLGGLTAFTAGMVNVVSVIVFFAFTSNVTGHYAILAQEIAKGNWYQAAVVLLWVFLFFMGNFTSNCLIIHNNSKSSRYFAHAVPVLLEMACLLFVGAYLEFFYTETLYETEILVAAMLFAMGLQNGLTASISNAKVKTTHLTGLTTDLGILFSMFTKREFREDVKLQKKAKLLLAIMFSYMGGGIMAGVFYIQIQNYTFLIISLLLTIVIVYDYSKLQVTRYMQRRQPFVRRYIIAGKES</sequence>
<dbReference type="EMBL" id="JAHCTB010000001">
    <property type="protein sequence ID" value="MBT0606814.1"/>
    <property type="molecule type" value="Genomic_DNA"/>
</dbReference>
<feature type="transmembrane region" description="Helical" evidence="1">
    <location>
        <begin position="212"/>
        <end position="230"/>
    </location>
</feature>
<dbReference type="RefSeq" id="WP_214111688.1">
    <property type="nucleotide sequence ID" value="NZ_JAHCTB010000001.1"/>
</dbReference>
<dbReference type="Pfam" id="PF06912">
    <property type="entry name" value="DUF1275"/>
    <property type="match status" value="1"/>
</dbReference>
<reference evidence="2 3" key="1">
    <citation type="submission" date="2021-05" db="EMBL/GenBank/DDBJ databases">
        <title>Aequorivita echinoideorum JCM 30378 genome.</title>
        <authorList>
            <person name="Zhang H."/>
            <person name="Li C."/>
        </authorList>
    </citation>
    <scope>NUCLEOTIDE SEQUENCE [LARGE SCALE GENOMIC DNA]</scope>
    <source>
        <strain evidence="2 3">JCM30378</strain>
    </source>
</reference>
<accession>A0ABS5S0S3</accession>
<evidence type="ECO:0000313" key="3">
    <source>
        <dbReference type="Proteomes" id="UP001297092"/>
    </source>
</evidence>
<dbReference type="PANTHER" id="PTHR37314:SF4">
    <property type="entry name" value="UPF0700 TRANSMEMBRANE PROTEIN YOAK"/>
    <property type="match status" value="1"/>
</dbReference>
<comment type="caution">
    <text evidence="2">The sequence shown here is derived from an EMBL/GenBank/DDBJ whole genome shotgun (WGS) entry which is preliminary data.</text>
</comment>
<protein>
    <submittedName>
        <fullName evidence="2">DUF1275 family protein</fullName>
    </submittedName>
</protein>
<evidence type="ECO:0000313" key="2">
    <source>
        <dbReference type="EMBL" id="MBT0606814.1"/>
    </source>
</evidence>
<feature type="transmembrane region" description="Helical" evidence="1">
    <location>
        <begin position="126"/>
        <end position="146"/>
    </location>
</feature>
<feature type="transmembrane region" description="Helical" evidence="1">
    <location>
        <begin position="187"/>
        <end position="206"/>
    </location>
</feature>
<dbReference type="InterPro" id="IPR010699">
    <property type="entry name" value="DUF1275"/>
</dbReference>
<organism evidence="2 3">
    <name type="scientific">Aequorivita echinoideorum</name>
    <dbReference type="NCBI Taxonomy" id="1549647"/>
    <lineage>
        <taxon>Bacteria</taxon>
        <taxon>Pseudomonadati</taxon>
        <taxon>Bacteroidota</taxon>
        <taxon>Flavobacteriia</taxon>
        <taxon>Flavobacteriales</taxon>
        <taxon>Flavobacteriaceae</taxon>
        <taxon>Aequorivita</taxon>
    </lineage>
</organism>
<feature type="transmembrane region" description="Helical" evidence="1">
    <location>
        <begin position="94"/>
        <end position="114"/>
    </location>
</feature>
<dbReference type="PANTHER" id="PTHR37314">
    <property type="entry name" value="SLR0142 PROTEIN"/>
    <property type="match status" value="1"/>
</dbReference>
<feature type="transmembrane region" description="Helical" evidence="1">
    <location>
        <begin position="59"/>
        <end position="82"/>
    </location>
</feature>
<evidence type="ECO:0000256" key="1">
    <source>
        <dbReference type="SAM" id="Phobius"/>
    </source>
</evidence>
<feature type="transmembrane region" description="Helical" evidence="1">
    <location>
        <begin position="20"/>
        <end position="39"/>
    </location>
</feature>
<name>A0ABS5S0S3_9FLAO</name>
<keyword evidence="1" id="KW-0812">Transmembrane</keyword>
<proteinExistence type="predicted"/>
<keyword evidence="1" id="KW-0472">Membrane</keyword>
<dbReference type="Proteomes" id="UP001297092">
    <property type="component" value="Unassembled WGS sequence"/>
</dbReference>
<keyword evidence="3" id="KW-1185">Reference proteome</keyword>